<dbReference type="PANTHER" id="PTHR23257:SF958">
    <property type="entry name" value="SERINE_THREONINE-PROTEIN KINASE WNK4"/>
    <property type="match status" value="1"/>
</dbReference>
<dbReference type="Gene3D" id="1.10.510.10">
    <property type="entry name" value="Transferase(Phosphotransferase) domain 1"/>
    <property type="match status" value="1"/>
</dbReference>
<dbReference type="PANTHER" id="PTHR23257">
    <property type="entry name" value="SERINE-THREONINE PROTEIN KINASE"/>
    <property type="match status" value="1"/>
</dbReference>
<proteinExistence type="predicted"/>
<reference evidence="2" key="1">
    <citation type="submission" date="2021-01" db="EMBL/GenBank/DDBJ databases">
        <authorList>
            <person name="Corre E."/>
            <person name="Pelletier E."/>
            <person name="Niang G."/>
            <person name="Scheremetjew M."/>
            <person name="Finn R."/>
            <person name="Kale V."/>
            <person name="Holt S."/>
            <person name="Cochrane G."/>
            <person name="Meng A."/>
            <person name="Brown T."/>
            <person name="Cohen L."/>
        </authorList>
    </citation>
    <scope>NUCLEOTIDE SEQUENCE</scope>
    <source>
        <strain evidence="2">B650</strain>
    </source>
</reference>
<evidence type="ECO:0000313" key="2">
    <source>
        <dbReference type="EMBL" id="CAD9612656.1"/>
    </source>
</evidence>
<feature type="domain" description="Protein kinase" evidence="1">
    <location>
        <begin position="1"/>
        <end position="190"/>
    </location>
</feature>
<dbReference type="AlphaFoldDB" id="A0A7S2LPN4"/>
<dbReference type="GO" id="GO:0005524">
    <property type="term" value="F:ATP binding"/>
    <property type="evidence" value="ECO:0007669"/>
    <property type="project" value="InterPro"/>
</dbReference>
<dbReference type="GO" id="GO:0004672">
    <property type="term" value="F:protein kinase activity"/>
    <property type="evidence" value="ECO:0007669"/>
    <property type="project" value="InterPro"/>
</dbReference>
<dbReference type="SMART" id="SM00220">
    <property type="entry name" value="S_TKc"/>
    <property type="match status" value="1"/>
</dbReference>
<protein>
    <recommendedName>
        <fullName evidence="1">Protein kinase domain-containing protein</fullName>
    </recommendedName>
</protein>
<organism evidence="2">
    <name type="scientific">Leptocylindrus danicus</name>
    <dbReference type="NCBI Taxonomy" id="163516"/>
    <lineage>
        <taxon>Eukaryota</taxon>
        <taxon>Sar</taxon>
        <taxon>Stramenopiles</taxon>
        <taxon>Ochrophyta</taxon>
        <taxon>Bacillariophyta</taxon>
        <taxon>Coscinodiscophyceae</taxon>
        <taxon>Chaetocerotophycidae</taxon>
        <taxon>Leptocylindrales</taxon>
        <taxon>Leptocylindraceae</taxon>
        <taxon>Leptocylindrus</taxon>
    </lineage>
</organism>
<accession>A0A7S2LPN4</accession>
<sequence>MSKLNGVLGSVRPGKKKTKLVELSTDRLLVCYDLASAMRYMHNLSIIYRDLKPDNIGFDIRGDVKIFDLGLAKELNPNDMVDGNYKLTGNTGSLRYMAPEIAKAEPYNFSADIYSFGIIFWQICSLSTPYSGYSCKMHADLVVKKGYRPKPNEAGWPIGWVQLCRNCWTGRASERPTFEEVCEILGEEIAELRGDDEGRALDRSSRSAHSM</sequence>
<dbReference type="GO" id="GO:0005737">
    <property type="term" value="C:cytoplasm"/>
    <property type="evidence" value="ECO:0007669"/>
    <property type="project" value="TreeGrafter"/>
</dbReference>
<dbReference type="PROSITE" id="PS50011">
    <property type="entry name" value="PROTEIN_KINASE_DOM"/>
    <property type="match status" value="1"/>
</dbReference>
<dbReference type="InterPro" id="IPR050167">
    <property type="entry name" value="Ser_Thr_protein_kinase"/>
</dbReference>
<gene>
    <name evidence="2" type="ORF">LDAN0321_LOCUS20528</name>
</gene>
<dbReference type="GO" id="GO:0007165">
    <property type="term" value="P:signal transduction"/>
    <property type="evidence" value="ECO:0007669"/>
    <property type="project" value="TreeGrafter"/>
</dbReference>
<dbReference type="Pfam" id="PF07714">
    <property type="entry name" value="PK_Tyr_Ser-Thr"/>
    <property type="match status" value="1"/>
</dbReference>
<dbReference type="SUPFAM" id="SSF56112">
    <property type="entry name" value="Protein kinase-like (PK-like)"/>
    <property type="match status" value="1"/>
</dbReference>
<dbReference type="InterPro" id="IPR011009">
    <property type="entry name" value="Kinase-like_dom_sf"/>
</dbReference>
<dbReference type="InterPro" id="IPR000719">
    <property type="entry name" value="Prot_kinase_dom"/>
</dbReference>
<name>A0A7S2LPN4_9STRA</name>
<evidence type="ECO:0000259" key="1">
    <source>
        <dbReference type="PROSITE" id="PS50011"/>
    </source>
</evidence>
<dbReference type="InterPro" id="IPR001245">
    <property type="entry name" value="Ser-Thr/Tyr_kinase_cat_dom"/>
</dbReference>
<dbReference type="EMBL" id="HBGY01032784">
    <property type="protein sequence ID" value="CAD9612656.1"/>
    <property type="molecule type" value="Transcribed_RNA"/>
</dbReference>